<gene>
    <name evidence="2" type="ORF">DNX69_24195</name>
</gene>
<name>A0A323U9U4_RHOPL</name>
<accession>A0A323U9U4</accession>
<comment type="caution">
    <text evidence="2">The sequence shown here is derived from an EMBL/GenBank/DDBJ whole genome shotgun (WGS) entry which is preliminary data.</text>
</comment>
<dbReference type="InterPro" id="IPR035093">
    <property type="entry name" value="RelE/ParE_toxin_dom_sf"/>
</dbReference>
<evidence type="ECO:0000256" key="1">
    <source>
        <dbReference type="ARBA" id="ARBA00022649"/>
    </source>
</evidence>
<reference evidence="2 3" key="1">
    <citation type="submission" date="2018-06" db="EMBL/GenBank/DDBJ databases">
        <title>Draft Whole-Genome Sequence of the purple photosynthetic bacterium Rhodospeudomonas palustris XCP.</title>
        <authorList>
            <person name="Rayyan A."/>
            <person name="Meyer T.E."/>
            <person name="Kyndt J.A."/>
        </authorList>
    </citation>
    <scope>NUCLEOTIDE SEQUENCE [LARGE SCALE GENOMIC DNA]</scope>
    <source>
        <strain evidence="2 3">XCP</strain>
    </source>
</reference>
<proteinExistence type="predicted"/>
<dbReference type="Gene3D" id="3.30.2310.20">
    <property type="entry name" value="RelE-like"/>
    <property type="match status" value="1"/>
</dbReference>
<dbReference type="InterPro" id="IPR007712">
    <property type="entry name" value="RelE/ParE_toxin"/>
</dbReference>
<dbReference type="Proteomes" id="UP000248134">
    <property type="component" value="Unassembled WGS sequence"/>
</dbReference>
<dbReference type="AlphaFoldDB" id="A0A323U9U4"/>
<dbReference type="EMBL" id="QKQS01000038">
    <property type="protein sequence ID" value="PZA09211.1"/>
    <property type="molecule type" value="Genomic_DNA"/>
</dbReference>
<protein>
    <submittedName>
        <fullName evidence="2">Type II toxin-antitoxin system RelE/ParE family toxin</fullName>
    </submittedName>
</protein>
<dbReference type="RefSeq" id="WP_110788558.1">
    <property type="nucleotide sequence ID" value="NZ_QKQS01000038.1"/>
</dbReference>
<organism evidence="2 3">
    <name type="scientific">Rhodopseudomonas palustris</name>
    <dbReference type="NCBI Taxonomy" id="1076"/>
    <lineage>
        <taxon>Bacteria</taxon>
        <taxon>Pseudomonadati</taxon>
        <taxon>Pseudomonadota</taxon>
        <taxon>Alphaproteobacteria</taxon>
        <taxon>Hyphomicrobiales</taxon>
        <taxon>Nitrobacteraceae</taxon>
        <taxon>Rhodopseudomonas</taxon>
    </lineage>
</organism>
<dbReference type="OrthoDB" id="5457915at2"/>
<keyword evidence="1" id="KW-1277">Toxin-antitoxin system</keyword>
<sequence>MARYRLSPAARADIAAVLRNSETLHGVDARVRYRALLSAALRRIAADPKGRSTVDHGELFAGVRSFHIRHSRNDSLEPPVGRPVHVIFYRVFEPGLIEIVRVLHDRMEPGRHVEVES</sequence>
<evidence type="ECO:0000313" key="3">
    <source>
        <dbReference type="Proteomes" id="UP000248134"/>
    </source>
</evidence>
<evidence type="ECO:0000313" key="2">
    <source>
        <dbReference type="EMBL" id="PZA09211.1"/>
    </source>
</evidence>
<dbReference type="Pfam" id="PF05016">
    <property type="entry name" value="ParE_toxin"/>
    <property type="match status" value="1"/>
</dbReference>